<comment type="caution">
    <text evidence="8">The sequence shown here is derived from an EMBL/GenBank/DDBJ whole genome shotgun (WGS) entry which is preliminary data.</text>
</comment>
<dbReference type="RefSeq" id="WP_188453455.1">
    <property type="nucleotide sequence ID" value="NZ_BMFR01000001.1"/>
</dbReference>
<evidence type="ECO:0000259" key="7">
    <source>
        <dbReference type="Pfam" id="PF12698"/>
    </source>
</evidence>
<dbReference type="AlphaFoldDB" id="A0A917LWB6"/>
<evidence type="ECO:0000313" key="8">
    <source>
        <dbReference type="EMBL" id="GGG62079.1"/>
    </source>
</evidence>
<feature type="transmembrane region" description="Helical" evidence="6">
    <location>
        <begin position="277"/>
        <end position="295"/>
    </location>
</feature>
<evidence type="ECO:0000256" key="3">
    <source>
        <dbReference type="ARBA" id="ARBA00022692"/>
    </source>
</evidence>
<proteinExistence type="predicted"/>
<dbReference type="Pfam" id="PF12698">
    <property type="entry name" value="ABC2_membrane_3"/>
    <property type="match status" value="1"/>
</dbReference>
<dbReference type="InterPro" id="IPR013525">
    <property type="entry name" value="ABC2_TM"/>
</dbReference>
<dbReference type="EMBL" id="BMFR01000001">
    <property type="protein sequence ID" value="GGG62079.1"/>
    <property type="molecule type" value="Genomic_DNA"/>
</dbReference>
<feature type="transmembrane region" description="Helical" evidence="6">
    <location>
        <begin position="244"/>
        <end position="271"/>
    </location>
</feature>
<keyword evidence="3 6" id="KW-0812">Transmembrane</keyword>
<evidence type="ECO:0000256" key="6">
    <source>
        <dbReference type="SAM" id="Phobius"/>
    </source>
</evidence>
<evidence type="ECO:0000256" key="4">
    <source>
        <dbReference type="ARBA" id="ARBA00022989"/>
    </source>
</evidence>
<keyword evidence="2" id="KW-1003">Cell membrane</keyword>
<evidence type="ECO:0000256" key="5">
    <source>
        <dbReference type="ARBA" id="ARBA00023136"/>
    </source>
</evidence>
<comment type="subcellular location">
    <subcellularLocation>
        <location evidence="1">Cell membrane</location>
        <topology evidence="1">Multi-pass membrane protein</topology>
    </subcellularLocation>
</comment>
<gene>
    <name evidence="8" type="ORF">GCM10011398_01700</name>
</gene>
<dbReference type="GO" id="GO:0005886">
    <property type="term" value="C:plasma membrane"/>
    <property type="evidence" value="ECO:0007669"/>
    <property type="project" value="UniProtKB-SubCell"/>
</dbReference>
<reference evidence="8" key="2">
    <citation type="submission" date="2020-09" db="EMBL/GenBank/DDBJ databases">
        <authorList>
            <person name="Sun Q."/>
            <person name="Zhou Y."/>
        </authorList>
    </citation>
    <scope>NUCLEOTIDE SEQUENCE</scope>
    <source>
        <strain evidence="8">CGMCC 1.12754</strain>
    </source>
</reference>
<sequence length="373" mass="43339">MKGILKTRLIHWRKHWIPLLFWLLFPLIVAIGIKSVTDVIQDDTKVPVGITIEEETNAAMKLYQEIKETPFIRVFKLDEDKALYQLKKHELDSVFIIKEGYEEDIHDGERNQLITSYRSDLSFAYTPVKEMIISYIQQETGRSKAANVIQELTEHYHTNKQYSRAQIAEKSKEIQKDENLLQTSFSFSDSPVDTHKKPQLISIWGLWAVLSILSTLLLFDWVIKEKRTSVIKRFPFLRVSIKNYMLGNIFLYSCLLFIIDLLTLLVFNLMFDVSINVWALVSFRMLITIAAYLMANSFKQTFLFYTLSFAITLLIAIGSGAVLPAMGISEKWAWIENWNPIHPFLTGQITNPWLFIVILFLAITFVRKEKINA</sequence>
<accession>A0A917LWB6</accession>
<dbReference type="InterPro" id="IPR051449">
    <property type="entry name" value="ABC-2_transporter_component"/>
</dbReference>
<name>A0A917LWB6_9BACI</name>
<keyword evidence="9" id="KW-1185">Reference proteome</keyword>
<feature type="transmembrane region" description="Helical" evidence="6">
    <location>
        <begin position="204"/>
        <end position="223"/>
    </location>
</feature>
<dbReference type="Gene3D" id="3.40.1710.10">
    <property type="entry name" value="abc type-2 transporter like domain"/>
    <property type="match status" value="1"/>
</dbReference>
<evidence type="ECO:0000256" key="2">
    <source>
        <dbReference type="ARBA" id="ARBA00022475"/>
    </source>
</evidence>
<evidence type="ECO:0000256" key="1">
    <source>
        <dbReference type="ARBA" id="ARBA00004651"/>
    </source>
</evidence>
<dbReference type="GO" id="GO:0140359">
    <property type="term" value="F:ABC-type transporter activity"/>
    <property type="evidence" value="ECO:0007669"/>
    <property type="project" value="InterPro"/>
</dbReference>
<keyword evidence="5 6" id="KW-0472">Membrane</keyword>
<evidence type="ECO:0000313" key="9">
    <source>
        <dbReference type="Proteomes" id="UP000622860"/>
    </source>
</evidence>
<protein>
    <recommendedName>
        <fullName evidence="7">ABC-2 type transporter transmembrane domain-containing protein</fullName>
    </recommendedName>
</protein>
<organism evidence="8 9">
    <name type="scientific">Virgibacillus oceani</name>
    <dbReference type="NCBI Taxonomy" id="1479511"/>
    <lineage>
        <taxon>Bacteria</taxon>
        <taxon>Bacillati</taxon>
        <taxon>Bacillota</taxon>
        <taxon>Bacilli</taxon>
        <taxon>Bacillales</taxon>
        <taxon>Bacillaceae</taxon>
        <taxon>Virgibacillus</taxon>
    </lineage>
</organism>
<feature type="transmembrane region" description="Helical" evidence="6">
    <location>
        <begin position="349"/>
        <end position="366"/>
    </location>
</feature>
<feature type="transmembrane region" description="Helical" evidence="6">
    <location>
        <begin position="302"/>
        <end position="329"/>
    </location>
</feature>
<dbReference type="PANTHER" id="PTHR30294:SF29">
    <property type="entry name" value="MULTIDRUG ABC TRANSPORTER PERMEASE YBHS-RELATED"/>
    <property type="match status" value="1"/>
</dbReference>
<reference evidence="8" key="1">
    <citation type="journal article" date="2014" name="Int. J. Syst. Evol. Microbiol.">
        <title>Complete genome sequence of Corynebacterium casei LMG S-19264T (=DSM 44701T), isolated from a smear-ripened cheese.</title>
        <authorList>
            <consortium name="US DOE Joint Genome Institute (JGI-PGF)"/>
            <person name="Walter F."/>
            <person name="Albersmeier A."/>
            <person name="Kalinowski J."/>
            <person name="Ruckert C."/>
        </authorList>
    </citation>
    <scope>NUCLEOTIDE SEQUENCE</scope>
    <source>
        <strain evidence="8">CGMCC 1.12754</strain>
    </source>
</reference>
<dbReference type="PANTHER" id="PTHR30294">
    <property type="entry name" value="MEMBRANE COMPONENT OF ABC TRANSPORTER YHHJ-RELATED"/>
    <property type="match status" value="1"/>
</dbReference>
<dbReference type="Proteomes" id="UP000622860">
    <property type="component" value="Unassembled WGS sequence"/>
</dbReference>
<keyword evidence="4 6" id="KW-1133">Transmembrane helix</keyword>
<feature type="domain" description="ABC-2 type transporter transmembrane" evidence="7">
    <location>
        <begin position="20"/>
        <end position="348"/>
    </location>
</feature>